<gene>
    <name evidence="1" type="ORF">P7228_12605</name>
</gene>
<dbReference type="EMBL" id="CP121106">
    <property type="protein sequence ID" value="WFL76830.1"/>
    <property type="molecule type" value="Genomic_DNA"/>
</dbReference>
<dbReference type="Proteomes" id="UP001215827">
    <property type="component" value="Chromosome"/>
</dbReference>
<sequence length="60" mass="6606">MSKSEDALLSEMRDMKRLLILQLLEGGTPQNRIASMLEISPATMSRLLPKGLSKSMKSGD</sequence>
<keyword evidence="2" id="KW-1185">Reference proteome</keyword>
<organism evidence="1 2">
    <name type="scientific">Altererythrobacter arenosus</name>
    <dbReference type="NCBI Taxonomy" id="3032592"/>
    <lineage>
        <taxon>Bacteria</taxon>
        <taxon>Pseudomonadati</taxon>
        <taxon>Pseudomonadota</taxon>
        <taxon>Alphaproteobacteria</taxon>
        <taxon>Sphingomonadales</taxon>
        <taxon>Erythrobacteraceae</taxon>
        <taxon>Altererythrobacter</taxon>
    </lineage>
</organism>
<protein>
    <submittedName>
        <fullName evidence="1">Helix-turn-helix domain containing protein</fullName>
    </submittedName>
</protein>
<dbReference type="RefSeq" id="WP_278015589.1">
    <property type="nucleotide sequence ID" value="NZ_CP121106.1"/>
</dbReference>
<name>A0ABY8FPA4_9SPHN</name>
<accession>A0ABY8FPA4</accession>
<evidence type="ECO:0000313" key="2">
    <source>
        <dbReference type="Proteomes" id="UP001215827"/>
    </source>
</evidence>
<proteinExistence type="predicted"/>
<reference evidence="1 2" key="1">
    <citation type="submission" date="2023-03" db="EMBL/GenBank/DDBJ databases">
        <title>Altererythrobacter sp. CAU 1644 isolated from sand.</title>
        <authorList>
            <person name="Kim W."/>
        </authorList>
    </citation>
    <scope>NUCLEOTIDE SEQUENCE [LARGE SCALE GENOMIC DNA]</scope>
    <source>
        <strain evidence="1 2">CAU 1644</strain>
    </source>
</reference>
<evidence type="ECO:0000313" key="1">
    <source>
        <dbReference type="EMBL" id="WFL76830.1"/>
    </source>
</evidence>